<name>A0A451DC69_9GAMM</name>
<sequence>MYEKRIKVDTLYVPHNSTLSDIERDAIVHEKDFYEDNRAIVIEALKIVQKNRGWVSDSLIKDIANLLDLPPSDVEGVATFYSQIYRRPVGRHIIRYCDSVVCYLMGYEMIQSTLEEYLKIHPGQTTEDKRFTLLPTCCLGNCDKAPTMMINTMTYGNLTSIDIAKLLEQYP</sequence>
<dbReference type="GO" id="GO:0048038">
    <property type="term" value="F:quinone binding"/>
    <property type="evidence" value="ECO:0007669"/>
    <property type="project" value="UniProtKB-KW"/>
</dbReference>
<dbReference type="SUPFAM" id="SSF52833">
    <property type="entry name" value="Thioredoxin-like"/>
    <property type="match status" value="1"/>
</dbReference>
<dbReference type="PANTHER" id="PTHR10371:SF3">
    <property type="entry name" value="NADH DEHYDROGENASE [UBIQUINONE] FLAVOPROTEIN 2, MITOCHONDRIAL"/>
    <property type="match status" value="1"/>
</dbReference>
<keyword evidence="4" id="KW-0874">Quinone</keyword>
<feature type="binding site" evidence="14">
    <location>
        <position position="138"/>
    </location>
    <ligand>
        <name>[2Fe-2S] cluster</name>
        <dbReference type="ChEBI" id="CHEBI:190135"/>
    </ligand>
</feature>
<evidence type="ECO:0000256" key="3">
    <source>
        <dbReference type="ARBA" id="ARBA00022714"/>
    </source>
</evidence>
<dbReference type="NCBIfam" id="TIGR01958">
    <property type="entry name" value="nuoE_fam"/>
    <property type="match status" value="1"/>
</dbReference>
<dbReference type="PIRSF" id="PIRSF000216">
    <property type="entry name" value="NADH_DH_24kDa"/>
    <property type="match status" value="1"/>
</dbReference>
<keyword evidence="15" id="KW-0560">Oxidoreductase</keyword>
<comment type="cofactor">
    <cofactor evidence="12">
        <name>[2Fe-2S] cluster</name>
        <dbReference type="ChEBI" id="CHEBI:190135"/>
    </cofactor>
</comment>
<dbReference type="CDD" id="cd03064">
    <property type="entry name" value="TRX_Fd_NuoE"/>
    <property type="match status" value="1"/>
</dbReference>
<dbReference type="OrthoDB" id="9807941at2"/>
<dbReference type="AlphaFoldDB" id="A0A451DC69"/>
<comment type="subunit">
    <text evidence="9">Composed of 13 different subunits. Subunits NuoCD, E, F, and G constitute the peripheral sector of the complex.</text>
</comment>
<protein>
    <recommendedName>
        <fullName evidence="2">NADH-quinone oxidoreductase subunit E</fullName>
    </recommendedName>
    <alternativeName>
        <fullName evidence="10">NADH dehydrogenase I subunit E</fullName>
    </alternativeName>
    <alternativeName>
        <fullName evidence="11">NDH-1 subunit E</fullName>
    </alternativeName>
</protein>
<evidence type="ECO:0000256" key="11">
    <source>
        <dbReference type="ARBA" id="ARBA00032788"/>
    </source>
</evidence>
<evidence type="ECO:0000256" key="7">
    <source>
        <dbReference type="ARBA" id="ARBA00023014"/>
    </source>
</evidence>
<evidence type="ECO:0000256" key="14">
    <source>
        <dbReference type="PIRSR" id="PIRSR000216-1"/>
    </source>
</evidence>
<reference evidence="15 16" key="1">
    <citation type="submission" date="2019-02" db="EMBL/GenBank/DDBJ databases">
        <authorList>
            <person name="Manzano-Marin A."/>
            <person name="Manzano-Marin A."/>
        </authorList>
    </citation>
    <scope>NUCLEOTIDE SEQUENCE [LARGE SCALE GENOMIC DNA]</scope>
    <source>
        <strain evidence="15 16">ErCilaricifoliae</strain>
    </source>
</reference>
<gene>
    <name evidence="15" type="primary">nuoE</name>
    <name evidence="15" type="ORF">ERCILAFE3058_061</name>
</gene>
<dbReference type="FunFam" id="3.40.30.10:FF:000015">
    <property type="entry name" value="NADH-quinone oxidoreductase subunit E"/>
    <property type="match status" value="1"/>
</dbReference>
<feature type="binding site" evidence="14">
    <location>
        <position position="97"/>
    </location>
    <ligand>
        <name>[2Fe-2S] cluster</name>
        <dbReference type="ChEBI" id="CHEBI:190135"/>
    </ligand>
</feature>
<dbReference type="RefSeq" id="WP_157989516.1">
    <property type="nucleotide sequence ID" value="NZ_LR217720.1"/>
</dbReference>
<dbReference type="InterPro" id="IPR002023">
    <property type="entry name" value="NuoE-like"/>
</dbReference>
<evidence type="ECO:0000256" key="9">
    <source>
        <dbReference type="ARBA" id="ARBA00026021"/>
    </source>
</evidence>
<dbReference type="NCBIfam" id="NF005722">
    <property type="entry name" value="PRK07539.1-2"/>
    <property type="match status" value="1"/>
</dbReference>
<dbReference type="InterPro" id="IPR042128">
    <property type="entry name" value="NuoE_dom"/>
</dbReference>
<evidence type="ECO:0000256" key="12">
    <source>
        <dbReference type="ARBA" id="ARBA00034078"/>
    </source>
</evidence>
<dbReference type="EMBL" id="LR217720">
    <property type="protein sequence ID" value="VFP83949.1"/>
    <property type="molecule type" value="Genomic_DNA"/>
</dbReference>
<comment type="catalytic activity">
    <reaction evidence="13">
        <text>a quinone + NADH + 5 H(+)(in) = a quinol + NAD(+) + 4 H(+)(out)</text>
        <dbReference type="Rhea" id="RHEA:57888"/>
        <dbReference type="ChEBI" id="CHEBI:15378"/>
        <dbReference type="ChEBI" id="CHEBI:24646"/>
        <dbReference type="ChEBI" id="CHEBI:57540"/>
        <dbReference type="ChEBI" id="CHEBI:57945"/>
        <dbReference type="ChEBI" id="CHEBI:132124"/>
    </reaction>
</comment>
<keyword evidence="6 14" id="KW-0408">Iron</keyword>
<dbReference type="FunFam" id="1.10.10.1590:FF:000001">
    <property type="entry name" value="NADH-quinone oxidoreductase subunit E"/>
    <property type="match status" value="1"/>
</dbReference>
<evidence type="ECO:0000256" key="8">
    <source>
        <dbReference type="ARBA" id="ARBA00023027"/>
    </source>
</evidence>
<dbReference type="GO" id="GO:0003954">
    <property type="term" value="F:NADH dehydrogenase activity"/>
    <property type="evidence" value="ECO:0007669"/>
    <property type="project" value="TreeGrafter"/>
</dbReference>
<dbReference type="GO" id="GO:0046872">
    <property type="term" value="F:metal ion binding"/>
    <property type="evidence" value="ECO:0007669"/>
    <property type="project" value="UniProtKB-KW"/>
</dbReference>
<feature type="binding site" evidence="14">
    <location>
        <position position="102"/>
    </location>
    <ligand>
        <name>[2Fe-2S] cluster</name>
        <dbReference type="ChEBI" id="CHEBI:190135"/>
    </ligand>
</feature>
<organism evidence="15 16">
    <name type="scientific">Candidatus Erwinia haradaeae</name>
    <dbReference type="NCBI Taxonomy" id="1922217"/>
    <lineage>
        <taxon>Bacteria</taxon>
        <taxon>Pseudomonadati</taxon>
        <taxon>Pseudomonadota</taxon>
        <taxon>Gammaproteobacteria</taxon>
        <taxon>Enterobacterales</taxon>
        <taxon>Erwiniaceae</taxon>
        <taxon>Erwinia</taxon>
    </lineage>
</organism>
<dbReference type="Pfam" id="PF01257">
    <property type="entry name" value="2Fe-2S_thioredx"/>
    <property type="match status" value="1"/>
</dbReference>
<keyword evidence="7 14" id="KW-0411">Iron-sulfur</keyword>
<feature type="binding site" evidence="14">
    <location>
        <position position="142"/>
    </location>
    <ligand>
        <name>[2Fe-2S] cluster</name>
        <dbReference type="ChEBI" id="CHEBI:190135"/>
    </ligand>
</feature>
<dbReference type="PROSITE" id="PS01099">
    <property type="entry name" value="COMPLEX1_24K"/>
    <property type="match status" value="1"/>
</dbReference>
<evidence type="ECO:0000313" key="15">
    <source>
        <dbReference type="EMBL" id="VFP83949.1"/>
    </source>
</evidence>
<evidence type="ECO:0000256" key="10">
    <source>
        <dbReference type="ARBA" id="ARBA00031580"/>
    </source>
</evidence>
<proteinExistence type="inferred from homology"/>
<dbReference type="PANTHER" id="PTHR10371">
    <property type="entry name" value="NADH DEHYDROGENASE UBIQUINONE FLAVOPROTEIN 2, MITOCHONDRIAL"/>
    <property type="match status" value="1"/>
</dbReference>
<keyword evidence="5 14" id="KW-0479">Metal-binding</keyword>
<keyword evidence="8" id="KW-0520">NAD</keyword>
<evidence type="ECO:0000256" key="5">
    <source>
        <dbReference type="ARBA" id="ARBA00022723"/>
    </source>
</evidence>
<dbReference type="Gene3D" id="1.10.10.1590">
    <property type="entry name" value="NADH-quinone oxidoreductase subunit E"/>
    <property type="match status" value="1"/>
</dbReference>
<evidence type="ECO:0000256" key="6">
    <source>
        <dbReference type="ARBA" id="ARBA00023004"/>
    </source>
</evidence>
<evidence type="ECO:0000256" key="2">
    <source>
        <dbReference type="ARBA" id="ARBA00019898"/>
    </source>
</evidence>
<comment type="similarity">
    <text evidence="1">Belongs to the complex I 24 kDa subunit family.</text>
</comment>
<evidence type="ECO:0000256" key="13">
    <source>
        <dbReference type="ARBA" id="ARBA00047712"/>
    </source>
</evidence>
<dbReference type="InterPro" id="IPR041921">
    <property type="entry name" value="NuoE_N"/>
</dbReference>
<evidence type="ECO:0000256" key="1">
    <source>
        <dbReference type="ARBA" id="ARBA00010643"/>
    </source>
</evidence>
<keyword evidence="3 14" id="KW-0001">2Fe-2S</keyword>
<dbReference type="InterPro" id="IPR036249">
    <property type="entry name" value="Thioredoxin-like_sf"/>
</dbReference>
<evidence type="ECO:0000313" key="16">
    <source>
        <dbReference type="Proteomes" id="UP000294418"/>
    </source>
</evidence>
<comment type="cofactor">
    <cofactor evidence="14">
        <name>[2Fe-2S] cluster</name>
        <dbReference type="ChEBI" id="CHEBI:190135"/>
    </cofactor>
    <text evidence="14">Binds 1 [2Fe-2S] cluster.</text>
</comment>
<dbReference type="GO" id="GO:0051537">
    <property type="term" value="F:2 iron, 2 sulfur cluster binding"/>
    <property type="evidence" value="ECO:0007669"/>
    <property type="project" value="UniProtKB-KW"/>
</dbReference>
<accession>A0A451DC69</accession>
<dbReference type="Proteomes" id="UP000294418">
    <property type="component" value="Chromosome"/>
</dbReference>
<evidence type="ECO:0000256" key="4">
    <source>
        <dbReference type="ARBA" id="ARBA00022719"/>
    </source>
</evidence>
<dbReference type="Gene3D" id="3.40.30.10">
    <property type="entry name" value="Glutaredoxin"/>
    <property type="match status" value="1"/>
</dbReference>